<keyword evidence="1" id="KW-0472">Membrane</keyword>
<evidence type="ECO:0008006" key="4">
    <source>
        <dbReference type="Google" id="ProtNLM"/>
    </source>
</evidence>
<dbReference type="InterPro" id="IPR024422">
    <property type="entry name" value="Protein_unknown_function_OB"/>
</dbReference>
<gene>
    <name evidence="2" type="ORF">H9I45_04815</name>
</gene>
<sequence>MKHKYLSIALLVLLVVVFFGYNYMYKNHRNISNENAHYKLNVENFYKNYKESPKIATKKFLDKTIELTGTVTEIESDNFMMDDKVIFYTDSLVIKAIFIGKKITVKGRSIGYDELLENPKIDQTTITN</sequence>
<dbReference type="EMBL" id="CP061813">
    <property type="protein sequence ID" value="QOD61772.1"/>
    <property type="molecule type" value="Genomic_DNA"/>
</dbReference>
<organism evidence="2 3">
    <name type="scientific">Polaribacter haliotis</name>
    <dbReference type="NCBI Taxonomy" id="1888915"/>
    <lineage>
        <taxon>Bacteria</taxon>
        <taxon>Pseudomonadati</taxon>
        <taxon>Bacteroidota</taxon>
        <taxon>Flavobacteriia</taxon>
        <taxon>Flavobacteriales</taxon>
        <taxon>Flavobacteriaceae</taxon>
    </lineage>
</organism>
<dbReference type="OrthoDB" id="1449127at2"/>
<feature type="transmembrane region" description="Helical" evidence="1">
    <location>
        <begin position="6"/>
        <end position="24"/>
    </location>
</feature>
<accession>A0A7L8AID6</accession>
<keyword evidence="1" id="KW-1133">Transmembrane helix</keyword>
<dbReference type="AlphaFoldDB" id="A0A7L8AID6"/>
<evidence type="ECO:0000313" key="3">
    <source>
        <dbReference type="Proteomes" id="UP000516764"/>
    </source>
</evidence>
<evidence type="ECO:0000256" key="1">
    <source>
        <dbReference type="SAM" id="Phobius"/>
    </source>
</evidence>
<evidence type="ECO:0000313" key="2">
    <source>
        <dbReference type="EMBL" id="QOD61772.1"/>
    </source>
</evidence>
<protein>
    <recommendedName>
        <fullName evidence="4">tRNA_anti-like</fullName>
    </recommendedName>
</protein>
<dbReference type="RefSeq" id="WP_140422725.1">
    <property type="nucleotide sequence ID" value="NZ_CP061813.1"/>
</dbReference>
<dbReference type="KEGG" id="phal:H9I45_04815"/>
<keyword evidence="3" id="KW-1185">Reference proteome</keyword>
<name>A0A7L8AID6_9FLAO</name>
<reference evidence="2 3" key="1">
    <citation type="journal article" date="2016" name="Int. J. Syst. Evol. Microbiol.">
        <title>Polaribacter haliotis sp. nov., isolated from the gut of abalone Haliotis discus hannai.</title>
        <authorList>
            <person name="Kim Y.O."/>
            <person name="Park I.S."/>
            <person name="Park S."/>
            <person name="Nam B.H."/>
            <person name="Park J.M."/>
            <person name="Kim D.G."/>
            <person name="Yoon J.H."/>
        </authorList>
    </citation>
    <scope>NUCLEOTIDE SEQUENCE [LARGE SCALE GENOMIC DNA]</scope>
    <source>
        <strain evidence="2 3">KCTC 52418</strain>
    </source>
</reference>
<keyword evidence="1" id="KW-0812">Transmembrane</keyword>
<proteinExistence type="predicted"/>
<dbReference type="Pfam" id="PF12869">
    <property type="entry name" value="tRNA_anti-like"/>
    <property type="match status" value="1"/>
</dbReference>
<dbReference type="Proteomes" id="UP000516764">
    <property type="component" value="Chromosome"/>
</dbReference>